<name>A0A9X6NGF7_HYPEX</name>
<comment type="caution">
    <text evidence="2">The sequence shown here is derived from an EMBL/GenBank/DDBJ whole genome shotgun (WGS) entry which is preliminary data.</text>
</comment>
<sequence>MDATYASTADVNYLNDDRSFYVKLNIGGTLHLTTMNTLLAKDTMLKTMFSTNVGVRKDAEGFIRIDRSGKHFGSILNWMRDGDVPLPACTSDIEELHHEAKYYLCEELAHKCEVALQMRTGPSCQVPLLTSAREEQQLISNAKKPVVKLQVNRHNNKYSYTITSDDNLLKSIELFDKICLRFNGRILFLKDVIGNTEICCWSFYGHGKKVAEVRYAYGK</sequence>
<dbReference type="AlphaFoldDB" id="A0A9X6NGF7"/>
<accession>A0A9X6NGF7</accession>
<reference evidence="3" key="1">
    <citation type="submission" date="2017-01" db="EMBL/GenBank/DDBJ databases">
        <title>Comparative genomics of anhydrobiosis in the tardigrade Hypsibius dujardini.</title>
        <authorList>
            <person name="Yoshida Y."/>
            <person name="Koutsovoulos G."/>
            <person name="Laetsch D."/>
            <person name="Stevens L."/>
            <person name="Kumar S."/>
            <person name="Horikawa D."/>
            <person name="Ishino K."/>
            <person name="Komine S."/>
            <person name="Tomita M."/>
            <person name="Blaxter M."/>
            <person name="Arakawa K."/>
        </authorList>
    </citation>
    <scope>NUCLEOTIDE SEQUENCE [LARGE SCALE GENOMIC DNA]</scope>
    <source>
        <strain evidence="3">Z151</strain>
    </source>
</reference>
<dbReference type="Proteomes" id="UP000192578">
    <property type="component" value="Unassembled WGS sequence"/>
</dbReference>
<organism evidence="2 3">
    <name type="scientific">Hypsibius exemplaris</name>
    <name type="common">Freshwater tardigrade</name>
    <dbReference type="NCBI Taxonomy" id="2072580"/>
    <lineage>
        <taxon>Eukaryota</taxon>
        <taxon>Metazoa</taxon>
        <taxon>Ecdysozoa</taxon>
        <taxon>Tardigrada</taxon>
        <taxon>Eutardigrada</taxon>
        <taxon>Parachela</taxon>
        <taxon>Hypsibioidea</taxon>
        <taxon>Hypsibiidae</taxon>
        <taxon>Hypsibius</taxon>
    </lineage>
</organism>
<dbReference type="PANTHER" id="PTHR11145:SF8">
    <property type="entry name" value="RE57120P"/>
    <property type="match status" value="1"/>
</dbReference>
<dbReference type="SUPFAM" id="SSF54695">
    <property type="entry name" value="POZ domain"/>
    <property type="match status" value="1"/>
</dbReference>
<gene>
    <name evidence="2" type="ORF">BV898_14726</name>
</gene>
<dbReference type="SMART" id="SM00225">
    <property type="entry name" value="BTB"/>
    <property type="match status" value="1"/>
</dbReference>
<dbReference type="InterPro" id="IPR045068">
    <property type="entry name" value="BACURD1-3"/>
</dbReference>
<dbReference type="EMBL" id="MTYJ01000185">
    <property type="protein sequence ID" value="OWA50201.1"/>
    <property type="molecule type" value="Genomic_DNA"/>
</dbReference>
<dbReference type="Pfam" id="PF02214">
    <property type="entry name" value="BTB_2"/>
    <property type="match status" value="1"/>
</dbReference>
<protein>
    <submittedName>
        <fullName evidence="2">BTB/POZ domain-containing adapter for CUL3-mediated RhoA degradation protein 3</fullName>
    </submittedName>
</protein>
<dbReference type="OrthoDB" id="2333377at2759"/>
<evidence type="ECO:0000313" key="3">
    <source>
        <dbReference type="Proteomes" id="UP000192578"/>
    </source>
</evidence>
<dbReference type="InterPro" id="IPR011333">
    <property type="entry name" value="SKP1/BTB/POZ_sf"/>
</dbReference>
<dbReference type="InterPro" id="IPR000210">
    <property type="entry name" value="BTB/POZ_dom"/>
</dbReference>
<dbReference type="GO" id="GO:0051260">
    <property type="term" value="P:protein homooligomerization"/>
    <property type="evidence" value="ECO:0007669"/>
    <property type="project" value="InterPro"/>
</dbReference>
<feature type="domain" description="BTB" evidence="1">
    <location>
        <begin position="20"/>
        <end position="120"/>
    </location>
</feature>
<evidence type="ECO:0000313" key="2">
    <source>
        <dbReference type="EMBL" id="OWA50201.1"/>
    </source>
</evidence>
<dbReference type="PANTHER" id="PTHR11145">
    <property type="entry name" value="BTB/POZ DOMAIN-CONTAINING ADAPTER FOR CUL3-MEDIATED RHOA DEGRADATION PROTEIN FAMILY MEMBER"/>
    <property type="match status" value="1"/>
</dbReference>
<keyword evidence="3" id="KW-1185">Reference proteome</keyword>
<dbReference type="Gene3D" id="3.30.710.10">
    <property type="entry name" value="Potassium Channel Kv1.1, Chain A"/>
    <property type="match status" value="1"/>
</dbReference>
<dbReference type="InterPro" id="IPR003131">
    <property type="entry name" value="T1-type_BTB"/>
</dbReference>
<proteinExistence type="predicted"/>
<evidence type="ECO:0000259" key="1">
    <source>
        <dbReference type="SMART" id="SM00225"/>
    </source>
</evidence>